<evidence type="ECO:0000313" key="3">
    <source>
        <dbReference type="Proteomes" id="UP000284706"/>
    </source>
</evidence>
<gene>
    <name evidence="2" type="ORF">CVT26_008090</name>
</gene>
<reference evidence="2 3" key="1">
    <citation type="journal article" date="2018" name="Evol. Lett.">
        <title>Horizontal gene cluster transfer increased hallucinogenic mushroom diversity.</title>
        <authorList>
            <person name="Reynolds H.T."/>
            <person name="Vijayakumar V."/>
            <person name="Gluck-Thaler E."/>
            <person name="Korotkin H.B."/>
            <person name="Matheny P.B."/>
            <person name="Slot J.C."/>
        </authorList>
    </citation>
    <scope>NUCLEOTIDE SEQUENCE [LARGE SCALE GENOMIC DNA]</scope>
    <source>
        <strain evidence="2 3">SRW20</strain>
    </source>
</reference>
<dbReference type="Proteomes" id="UP000284706">
    <property type="component" value="Unassembled WGS sequence"/>
</dbReference>
<evidence type="ECO:0000313" key="2">
    <source>
        <dbReference type="EMBL" id="PPQ82822.1"/>
    </source>
</evidence>
<proteinExistence type="predicted"/>
<evidence type="ECO:0000256" key="1">
    <source>
        <dbReference type="SAM" id="MobiDB-lite"/>
    </source>
</evidence>
<keyword evidence="3" id="KW-1185">Reference proteome</keyword>
<sequence length="1690" mass="187752">MSANGNATTPVGVLDADGYAICPDCLTRINCGSVGLPNLELRHRGKKVCQSNREKRDKAAKKTKNQSILSFAIRPKAQPVPSTVITAPVVQGEKLAPVVLSSITLPLPSKESSSDLTTTGHNLDNSDFLVRFFDTIRRLPSDVPEGKEYDILAIFAGNPAQHDDPSLTADDLWETSLNSLLKSTLGWGTEGDMDNVIRRGRMGLDGLANFVKYFVVKRGVSKGLFEGKLTYLMERIEEKILTSEKMAASGPAISDVAVQEIPAVVLVGEPAAMPPLAQEDDLDNEVIDVESFDYAVFARNVDNPPGMCQGYELTFPEGKSPHSSYPFALHDVLPLPWSYEVSWDGRMALHAVRCCRMLDTGVESCRACQRLGENSYLDGILTRLEEGTHPNSAFAYHGVSGLIEMLQRKNQQIEFHRHRGLNQARKLLTHVKALDNHKRLLMAIASGKVVRIAQLISIGLRQKKGVLALLESVINAAQGWYSPNGFTEEEDMKGLLFLRLGSNRLAEINHRANGGPSVSYLRRRSTVPPLTPSHAQPTIEQVKKNLEATVESILDVVQNRFQLGSTLHTVLMFDEIATEKRIRWDPKTNHLLGVCREHAHKISTVFVNETDMEELFRSIDNGDVHYAAEATVSAVGALCKDNRIYPARPVLVSGDCKRESGEEHAVVIQTVLDGVNSLKDRTKFRIVSIASDGETRRGSAFIRLTFKGKLDKESSIFSLLEGLTFLNLWVGDDDLTCDKDYKHIFKRFRNLFIRDRGVEVNRRRITPDIILGQFKSVGLSADHVRSLFNPNDKQDVKMAYDMLKDIWNLPRLCVNQNRGFLENREALWILGKFVFHLVFPYLCVDLTLSEQVEHLSAAAHLGLALYDQGGKEFIPTNLYIDVMIMIKNVIFCIAKAIIDNPEGEFWIILLGTDRLEELFGILRTMVGNDSNLDILQLVSRLAGTTEVSNILAKYPHWDRSPRRLRLPALSRDSKEVPDSADHIKPGSWRGNVKVKDISLRTSWKRGRRLVEEECDFVKPILEKLEKLGADILAPSGTLLFDIPLDDDDVDDSLENLSPETQAESALPSDETETIIDMEDNLTEALSEKVPDSTVISHKVAVNGKELSKARALSQYSKHRKFAGSTDRLKRVQAVGRYAKDRSHSVNISGLSEAENVLVVNDPIATLIYSENQFWLGIGEVNGLRIDGQSVGYISLDMLTEETVSISYQMLGLRRASSDDDPELKHDWRTYAMAEKSFTVPGRLVQVMDPTLSKTHKGVPFYLFQGSALVALAASIFQDLTISDLKRVPKLAVTHEYPYRESSGSACFVCENDRDLGDISRQTTCECPCCDPAVILDLSQGQRVLEHMAAHILYDPVVIRSNGPLCGLCLRPPSQCRYFLSKGKGAHGNLRVDPQKSNGCLMKMSWFYHIAAESTVSSPCSNVPVQCPICPKADPAIWKYFMKAHFQARHPTLSVTDYEDIWWLSTFEREEMKKIWAKRTQGTVKQAKKSQMSTLVISEAHRARVPSESSNTTSRGLQESPVPETVSSNELQVAPSEVIDIDSNVGVHSQTVAVDKDEGENEVTVGEREASPENLLEIPCGSDLQTSEDLEAVSTAAPENSQMLETTGESLEPPEIGTATMQASHPLLPPPQVIQEGDVVPSKRKRKTKQTDVLNKCLCGKIVVQSDPENPGVKCKYIGCETQWVSLCIAI</sequence>
<protein>
    <submittedName>
        <fullName evidence="2">Uncharacterized protein</fullName>
    </submittedName>
</protein>
<organism evidence="2 3">
    <name type="scientific">Gymnopilus dilepis</name>
    <dbReference type="NCBI Taxonomy" id="231916"/>
    <lineage>
        <taxon>Eukaryota</taxon>
        <taxon>Fungi</taxon>
        <taxon>Dikarya</taxon>
        <taxon>Basidiomycota</taxon>
        <taxon>Agaricomycotina</taxon>
        <taxon>Agaricomycetes</taxon>
        <taxon>Agaricomycetidae</taxon>
        <taxon>Agaricales</taxon>
        <taxon>Agaricineae</taxon>
        <taxon>Hymenogastraceae</taxon>
        <taxon>Gymnopilus</taxon>
    </lineage>
</organism>
<accession>A0A409WWD7</accession>
<name>A0A409WWD7_9AGAR</name>
<feature type="compositionally biased region" description="Polar residues" evidence="1">
    <location>
        <begin position="1506"/>
        <end position="1516"/>
    </location>
</feature>
<dbReference type="OrthoDB" id="3173036at2759"/>
<comment type="caution">
    <text evidence="2">The sequence shown here is derived from an EMBL/GenBank/DDBJ whole genome shotgun (WGS) entry which is preliminary data.</text>
</comment>
<feature type="region of interest" description="Disordered" evidence="1">
    <location>
        <begin position="1488"/>
        <end position="1528"/>
    </location>
</feature>
<dbReference type="InParanoid" id="A0A409WWD7"/>
<dbReference type="EMBL" id="NHYE01004700">
    <property type="protein sequence ID" value="PPQ82822.1"/>
    <property type="molecule type" value="Genomic_DNA"/>
</dbReference>